<sequence length="231" mass="27533">MVNILSIDWDYFIPLKREWTGSYMENNRYRNLKWYERYFDYKRKGQNLETTVNVDSNLLNSFINDINTKFKLDKANIYVSDSHKTSYYIAKENKCNTIYSFDAHTDLGYGGLNSLQFEVNCANWLGKLLWESFIDTAYIILSPYSFEHKDQFKEINSKFNIEYITMDEIKDLPDISFIHIARSGAWTPPWLDHHLFYLIDSFNKPYTVLNLKHRHWNPEDITLADMLGNII</sequence>
<dbReference type="AlphaFoldDB" id="A0A1H2TDN8"/>
<dbReference type="RefSeq" id="WP_093750875.1">
    <property type="nucleotide sequence ID" value="NZ_BSYN01000002.1"/>
</dbReference>
<dbReference type="OrthoDB" id="1705985at2"/>
<organism evidence="1 2">
    <name type="scientific">Tepidimicrobium xylanilyticum</name>
    <dbReference type="NCBI Taxonomy" id="1123352"/>
    <lineage>
        <taxon>Bacteria</taxon>
        <taxon>Bacillati</taxon>
        <taxon>Bacillota</taxon>
        <taxon>Tissierellia</taxon>
        <taxon>Tissierellales</taxon>
        <taxon>Tepidimicrobiaceae</taxon>
        <taxon>Tepidimicrobium</taxon>
    </lineage>
</organism>
<dbReference type="Proteomes" id="UP000198828">
    <property type="component" value="Unassembled WGS sequence"/>
</dbReference>
<keyword evidence="2" id="KW-1185">Reference proteome</keyword>
<evidence type="ECO:0008006" key="3">
    <source>
        <dbReference type="Google" id="ProtNLM"/>
    </source>
</evidence>
<proteinExistence type="predicted"/>
<dbReference type="EMBL" id="FNNG01000002">
    <property type="protein sequence ID" value="SDW41374.1"/>
    <property type="molecule type" value="Genomic_DNA"/>
</dbReference>
<gene>
    <name evidence="1" type="ORF">SAMN05660923_00676</name>
</gene>
<accession>A0A1H2TDN8</accession>
<protein>
    <recommendedName>
        <fullName evidence="3">Arginase family protein</fullName>
    </recommendedName>
</protein>
<name>A0A1H2TDN8_9FIRM</name>
<reference evidence="1 2" key="1">
    <citation type="submission" date="2016-10" db="EMBL/GenBank/DDBJ databases">
        <authorList>
            <person name="de Groot N.N."/>
        </authorList>
    </citation>
    <scope>NUCLEOTIDE SEQUENCE [LARGE SCALE GENOMIC DNA]</scope>
    <source>
        <strain evidence="1 2">DSM 23310</strain>
    </source>
</reference>
<evidence type="ECO:0000313" key="1">
    <source>
        <dbReference type="EMBL" id="SDW41374.1"/>
    </source>
</evidence>
<evidence type="ECO:0000313" key="2">
    <source>
        <dbReference type="Proteomes" id="UP000198828"/>
    </source>
</evidence>